<dbReference type="PANTHER" id="PTHR21198:SF7">
    <property type="entry name" value="ASPARTATE-GLUTAMATE RACEMASE FAMILY"/>
    <property type="match status" value="1"/>
</dbReference>
<evidence type="ECO:0000313" key="4">
    <source>
        <dbReference type="Proteomes" id="UP001629953"/>
    </source>
</evidence>
<evidence type="ECO:0000256" key="2">
    <source>
        <dbReference type="ARBA" id="ARBA00023235"/>
    </source>
</evidence>
<organism evidence="3 4">
    <name type="scientific">Celerinatantimonas yamalensis</name>
    <dbReference type="NCBI Taxonomy" id="559956"/>
    <lineage>
        <taxon>Bacteria</taxon>
        <taxon>Pseudomonadati</taxon>
        <taxon>Pseudomonadota</taxon>
        <taxon>Gammaproteobacteria</taxon>
        <taxon>Celerinatantimonadaceae</taxon>
        <taxon>Celerinatantimonas</taxon>
    </lineage>
</organism>
<dbReference type="PANTHER" id="PTHR21198">
    <property type="entry name" value="GLUTAMATE RACEMASE"/>
    <property type="match status" value="1"/>
</dbReference>
<reference evidence="3 4" key="1">
    <citation type="journal article" date="2013" name="Int. J. Syst. Evol. Microbiol.">
        <title>Celerinatantimonas yamalensis sp. nov., a cold-adapted diazotrophic bacterium from a cold permafrost brine.</title>
        <authorList>
            <person name="Shcherbakova V."/>
            <person name="Chuvilskaya N."/>
            <person name="Rivkina E."/>
            <person name="Demidov N."/>
            <person name="Uchaeva V."/>
            <person name="Suetin S."/>
            <person name="Suzina N."/>
            <person name="Gilichinsky D."/>
        </authorList>
    </citation>
    <scope>NUCLEOTIDE SEQUENCE [LARGE SCALE GENOMIC DNA]</scope>
    <source>
        <strain evidence="3 4">C7</strain>
    </source>
</reference>
<name>A0ABW9G2Z5_9GAMM</name>
<evidence type="ECO:0000313" key="3">
    <source>
        <dbReference type="EMBL" id="MFM2483824.1"/>
    </source>
</evidence>
<dbReference type="Pfam" id="PF01177">
    <property type="entry name" value="Asp_Glu_race"/>
    <property type="match status" value="1"/>
</dbReference>
<dbReference type="EMBL" id="JBEQCT010000001">
    <property type="protein sequence ID" value="MFM2483824.1"/>
    <property type="molecule type" value="Genomic_DNA"/>
</dbReference>
<gene>
    <name evidence="3" type="ORF">ABUE30_01880</name>
</gene>
<keyword evidence="4" id="KW-1185">Reference proteome</keyword>
<dbReference type="InterPro" id="IPR001920">
    <property type="entry name" value="Asp/Glu_race"/>
</dbReference>
<evidence type="ECO:0000256" key="1">
    <source>
        <dbReference type="ARBA" id="ARBA00007847"/>
    </source>
</evidence>
<dbReference type="SUPFAM" id="SSF53681">
    <property type="entry name" value="Aspartate/glutamate racemase"/>
    <property type="match status" value="2"/>
</dbReference>
<dbReference type="NCBIfam" id="TIGR00035">
    <property type="entry name" value="asp_race"/>
    <property type="match status" value="1"/>
</dbReference>
<dbReference type="RefSeq" id="WP_408621978.1">
    <property type="nucleotide sequence ID" value="NZ_JBEQCT010000001.1"/>
</dbReference>
<comment type="caution">
    <text evidence="3">The sequence shown here is derived from an EMBL/GenBank/DDBJ whole genome shotgun (WGS) entry which is preliminary data.</text>
</comment>
<keyword evidence="2" id="KW-0413">Isomerase</keyword>
<comment type="similarity">
    <text evidence="1">Belongs to the aspartate/glutamate racemases family.</text>
</comment>
<proteinExistence type="inferred from homology"/>
<protein>
    <submittedName>
        <fullName evidence="3">Aspartate/glutamate racemase family protein</fullName>
    </submittedName>
</protein>
<accession>A0ABW9G2Z5</accession>
<dbReference type="InterPro" id="IPR015942">
    <property type="entry name" value="Asp/Glu/hydantoin_racemase"/>
</dbReference>
<dbReference type="Gene3D" id="3.40.50.1860">
    <property type="match status" value="2"/>
</dbReference>
<sequence>MKTIGLLGGMSWESTASYYAAINRGIKSRLGGLHSAKICLYSVDFDEIEKLQHEGKWAETAEILSRAAHLVEQGGADFLMICTNTMHKVVSEIESAITIPVLHIADATAQLLVRDQVNKVGLLGTRFTMAQDFYKGRLIDKFGIEVVVPNADDQTIVHDVIYNELCQGIVRAESKLQYLTIISKLQKQGAQAVILGCTEIALLVGQHDTDVPVYDTTEIHANSGIELALSEITL</sequence>
<dbReference type="Proteomes" id="UP001629953">
    <property type="component" value="Unassembled WGS sequence"/>
</dbReference>
<dbReference type="InterPro" id="IPR004380">
    <property type="entry name" value="Asp_race"/>
</dbReference>